<accession>F3YZA9</accession>
<dbReference type="EMBL" id="CP003221">
    <property type="protein sequence ID" value="EGJ51938.1"/>
    <property type="molecule type" value="Genomic_DNA"/>
</dbReference>
<dbReference type="HOGENOM" id="CLU_122309_0_0_7"/>
<evidence type="ECO:0008006" key="3">
    <source>
        <dbReference type="Google" id="ProtNLM"/>
    </source>
</evidence>
<sequence length="191" mass="21010" precursor="true">MKPLNLLRMVAVILALLVVGCGGKNVASSLPNGGIVYNKYNVHSFMDRKSIKASYANWVDVRTGQTVIPPNTKFQVGKWRGGFVLTKVDGGQTIHYEYNAKNMGMSVDDYIKLITSPTPVKLSGLSKLDQQGVREGKALKGMSKEGVKTALGYPAVHKTPSLSDNTWVYWRDRYRTLVVNFDASGKVVSVQ</sequence>
<organism evidence="1 2">
    <name type="scientific">Desulfocurvibacter africanus subsp. africanus str. Walvis Bay</name>
    <dbReference type="NCBI Taxonomy" id="690850"/>
    <lineage>
        <taxon>Bacteria</taxon>
        <taxon>Pseudomonadati</taxon>
        <taxon>Thermodesulfobacteriota</taxon>
        <taxon>Desulfovibrionia</taxon>
        <taxon>Desulfovibrionales</taxon>
        <taxon>Desulfovibrionaceae</taxon>
        <taxon>Desulfocurvibacter</taxon>
    </lineage>
</organism>
<dbReference type="STRING" id="690850.Desaf_3661"/>
<gene>
    <name evidence="1" type="ORF">Desaf_3661</name>
</gene>
<name>F3YZA9_DESAF</name>
<dbReference type="AlphaFoldDB" id="F3YZA9"/>
<keyword evidence="2" id="KW-1185">Reference proteome</keyword>
<dbReference type="Proteomes" id="UP000007844">
    <property type="component" value="Chromosome"/>
</dbReference>
<reference evidence="1 2" key="1">
    <citation type="journal article" date="2011" name="J. Bacteriol.">
        <title>Genome sequence of the mercury-methylating and pleomorphic Desulfovibrio africanus Strain Walvis Bay.</title>
        <authorList>
            <person name="Brown S.D."/>
            <person name="Wall J.D."/>
            <person name="Kucken A.M."/>
            <person name="Gilmour C.C."/>
            <person name="Podar M."/>
            <person name="Brandt C.C."/>
            <person name="Teshima H."/>
            <person name="Detter J.C."/>
            <person name="Han C.S."/>
            <person name="Land M.L."/>
            <person name="Lucas S."/>
            <person name="Han J."/>
            <person name="Pennacchio L."/>
            <person name="Nolan M."/>
            <person name="Pitluck S."/>
            <person name="Woyke T."/>
            <person name="Goodwin L."/>
            <person name="Palumbo A.V."/>
            <person name="Elias D.A."/>
        </authorList>
    </citation>
    <scope>NUCLEOTIDE SEQUENCE [LARGE SCALE GENOMIC DNA]</scope>
    <source>
        <strain evidence="1 2">Walvis Bay</strain>
    </source>
</reference>
<evidence type="ECO:0000313" key="2">
    <source>
        <dbReference type="Proteomes" id="UP000007844"/>
    </source>
</evidence>
<dbReference type="KEGG" id="daf:Desaf_3661"/>
<protein>
    <recommendedName>
        <fullName evidence="3">Lipoprotein SmpA/OmlA domain-containing protein</fullName>
    </recommendedName>
</protein>
<evidence type="ECO:0000313" key="1">
    <source>
        <dbReference type="EMBL" id="EGJ51938.1"/>
    </source>
</evidence>
<dbReference type="PROSITE" id="PS51257">
    <property type="entry name" value="PROKAR_LIPOPROTEIN"/>
    <property type="match status" value="1"/>
</dbReference>
<dbReference type="RefSeq" id="WP_014261547.1">
    <property type="nucleotide sequence ID" value="NC_016629.1"/>
</dbReference>
<proteinExistence type="predicted"/>
<dbReference type="eggNOG" id="COG2913">
    <property type="taxonomic scope" value="Bacteria"/>
</dbReference>